<feature type="region of interest" description="Disordered" evidence="1">
    <location>
        <begin position="1"/>
        <end position="26"/>
    </location>
</feature>
<comment type="caution">
    <text evidence="3">The sequence shown here is derived from an EMBL/GenBank/DDBJ whole genome shotgun (WGS) entry which is preliminary data.</text>
</comment>
<feature type="transmembrane region" description="Helical" evidence="2">
    <location>
        <begin position="27"/>
        <end position="45"/>
    </location>
</feature>
<dbReference type="RefSeq" id="WP_208269726.1">
    <property type="nucleotide sequence ID" value="NZ_BAAAGM010000070.1"/>
</dbReference>
<evidence type="ECO:0000313" key="3">
    <source>
        <dbReference type="EMBL" id="MBO2441358.1"/>
    </source>
</evidence>
<dbReference type="EMBL" id="JAGEOK010000019">
    <property type="protein sequence ID" value="MBO2441358.1"/>
    <property type="molecule type" value="Genomic_DNA"/>
</dbReference>
<sequence length="78" mass="7863">MRTEVPGASGTGHGGAAHRGPRRRPHLAVPAVATAGTATALWLGASLNAVLWGAIVLAVALAVSRLVVAVDAARRAHR</sequence>
<name>A0ABS3R550_9ACTN</name>
<keyword evidence="2" id="KW-1133">Transmembrane helix</keyword>
<evidence type="ECO:0000256" key="2">
    <source>
        <dbReference type="SAM" id="Phobius"/>
    </source>
</evidence>
<dbReference type="SUPFAM" id="SSF82866">
    <property type="entry name" value="Multidrug efflux transporter AcrB transmembrane domain"/>
    <property type="match status" value="1"/>
</dbReference>
<keyword evidence="2" id="KW-0812">Transmembrane</keyword>
<keyword evidence="4" id="KW-1185">Reference proteome</keyword>
<evidence type="ECO:0000313" key="4">
    <source>
        <dbReference type="Proteomes" id="UP000666915"/>
    </source>
</evidence>
<proteinExistence type="predicted"/>
<dbReference type="Proteomes" id="UP000666915">
    <property type="component" value="Unassembled WGS sequence"/>
</dbReference>
<protein>
    <submittedName>
        <fullName evidence="3">Uncharacterized protein</fullName>
    </submittedName>
</protein>
<evidence type="ECO:0000256" key="1">
    <source>
        <dbReference type="SAM" id="MobiDB-lite"/>
    </source>
</evidence>
<reference evidence="3 4" key="1">
    <citation type="submission" date="2021-03" db="EMBL/GenBank/DDBJ databases">
        <authorList>
            <person name="Kanchanasin P."/>
            <person name="Saeng-In P."/>
            <person name="Phongsopitanun W."/>
            <person name="Yuki M."/>
            <person name="Kudo T."/>
            <person name="Ohkuma M."/>
            <person name="Tanasupawat S."/>
        </authorList>
    </citation>
    <scope>NUCLEOTIDE SEQUENCE [LARGE SCALE GENOMIC DNA]</scope>
    <source>
        <strain evidence="3 4">L46</strain>
    </source>
</reference>
<accession>A0ABS3R550</accession>
<gene>
    <name evidence="3" type="ORF">J4557_27930</name>
</gene>
<feature type="transmembrane region" description="Helical" evidence="2">
    <location>
        <begin position="51"/>
        <end position="73"/>
    </location>
</feature>
<keyword evidence="2" id="KW-0472">Membrane</keyword>
<organism evidence="3 4">
    <name type="scientific">Actinomadura nitritigenes</name>
    <dbReference type="NCBI Taxonomy" id="134602"/>
    <lineage>
        <taxon>Bacteria</taxon>
        <taxon>Bacillati</taxon>
        <taxon>Actinomycetota</taxon>
        <taxon>Actinomycetes</taxon>
        <taxon>Streptosporangiales</taxon>
        <taxon>Thermomonosporaceae</taxon>
        <taxon>Actinomadura</taxon>
    </lineage>
</organism>